<name>A0A1Z3HQ90_9CYAN</name>
<reference evidence="7 8" key="1">
    <citation type="journal article" date="2016" name="Biochim. Biophys. Acta">
        <title>Characterization of red-shifted phycobilisomes isolated from the chlorophyll f-containing cyanobacterium Halomicronema hongdechloris.</title>
        <authorList>
            <person name="Li Y."/>
            <person name="Lin Y."/>
            <person name="Garvey C.J."/>
            <person name="Birch D."/>
            <person name="Corkery R.W."/>
            <person name="Loughlin P.C."/>
            <person name="Scheer H."/>
            <person name="Willows R.D."/>
            <person name="Chen M."/>
        </authorList>
    </citation>
    <scope>NUCLEOTIDE SEQUENCE [LARGE SCALE GENOMIC DNA]</scope>
    <source>
        <strain evidence="7 8">C2206</strain>
    </source>
</reference>
<evidence type="ECO:0000256" key="4">
    <source>
        <dbReference type="ARBA" id="ARBA00022989"/>
    </source>
</evidence>
<keyword evidence="2" id="KW-1003">Cell membrane</keyword>
<evidence type="ECO:0000256" key="5">
    <source>
        <dbReference type="ARBA" id="ARBA00023136"/>
    </source>
</evidence>
<feature type="transmembrane region" description="Helical" evidence="6">
    <location>
        <begin position="308"/>
        <end position="327"/>
    </location>
</feature>
<organism evidence="7 8">
    <name type="scientific">Halomicronema hongdechloris C2206</name>
    <dbReference type="NCBI Taxonomy" id="1641165"/>
    <lineage>
        <taxon>Bacteria</taxon>
        <taxon>Bacillati</taxon>
        <taxon>Cyanobacteriota</taxon>
        <taxon>Cyanophyceae</taxon>
        <taxon>Nodosilineales</taxon>
        <taxon>Nodosilineaceae</taxon>
        <taxon>Halomicronema</taxon>
    </lineage>
</organism>
<evidence type="ECO:0000256" key="1">
    <source>
        <dbReference type="ARBA" id="ARBA00004651"/>
    </source>
</evidence>
<keyword evidence="8" id="KW-1185">Reference proteome</keyword>
<dbReference type="Proteomes" id="UP000191901">
    <property type="component" value="Chromosome"/>
</dbReference>
<evidence type="ECO:0000256" key="3">
    <source>
        <dbReference type="ARBA" id="ARBA00022692"/>
    </source>
</evidence>
<evidence type="ECO:0000256" key="2">
    <source>
        <dbReference type="ARBA" id="ARBA00022475"/>
    </source>
</evidence>
<feature type="transmembrane region" description="Helical" evidence="6">
    <location>
        <begin position="34"/>
        <end position="56"/>
    </location>
</feature>
<dbReference type="AlphaFoldDB" id="A0A1Z3HQ90"/>
<dbReference type="PANTHER" id="PTHR33529">
    <property type="entry name" value="SLR0882 PROTEIN-RELATED"/>
    <property type="match status" value="1"/>
</dbReference>
<sequence length="389" mass="43009">MATSSPETISQSPSLKRRWFPTIPIMDRYISQELALPFLFGVGAFSSIGVSVGALFDLIRKVTEAGLSIYLALEILLLKLPEFIVLSFPMATLLATMMTYSRLSSDSELVALRACGVSVRRLVAPAIVLSLMITGLTFAFNELITPAANYRAAITLEQALNAERPPFQESDILYQEFQAGGSRHLNRLFYARQFDGERMQGLTILDFSQDGLDQIVSAESASWNVGNNTWDFFNGTIYAVSPDGSFSHIVKFDHQELQLPRTPLDLASRTKADDEMNIAEARRQLEMIRQSGDAREIRVWQVRIQQKYALPFVCLVFGLVGASIGVLPQRTSRATSFGISVVIIFGYYLFAFIANAMGEVGVLSPWMSAWLPVLLGIAVGSLLLARASR</sequence>
<evidence type="ECO:0000313" key="8">
    <source>
        <dbReference type="Proteomes" id="UP000191901"/>
    </source>
</evidence>
<feature type="transmembrane region" description="Helical" evidence="6">
    <location>
        <begin position="366"/>
        <end position="385"/>
    </location>
</feature>
<evidence type="ECO:0000313" key="7">
    <source>
        <dbReference type="EMBL" id="ASC72473.1"/>
    </source>
</evidence>
<dbReference type="GO" id="GO:0015920">
    <property type="term" value="P:lipopolysaccharide transport"/>
    <property type="evidence" value="ECO:0007669"/>
    <property type="project" value="TreeGrafter"/>
</dbReference>
<feature type="transmembrane region" description="Helical" evidence="6">
    <location>
        <begin position="76"/>
        <end position="101"/>
    </location>
</feature>
<keyword evidence="3 6" id="KW-0812">Transmembrane</keyword>
<accession>A0A1Z3HQ90</accession>
<dbReference type="Pfam" id="PF03739">
    <property type="entry name" value="LptF_LptG"/>
    <property type="match status" value="1"/>
</dbReference>
<protein>
    <submittedName>
        <fullName evidence="7">Lipopolysaccharide export system permease protein LptF</fullName>
    </submittedName>
</protein>
<keyword evidence="5 6" id="KW-0472">Membrane</keyword>
<comment type="subcellular location">
    <subcellularLocation>
        <location evidence="1">Cell membrane</location>
        <topology evidence="1">Multi-pass membrane protein</topology>
    </subcellularLocation>
</comment>
<dbReference type="GO" id="GO:0043190">
    <property type="term" value="C:ATP-binding cassette (ABC) transporter complex"/>
    <property type="evidence" value="ECO:0007669"/>
    <property type="project" value="TreeGrafter"/>
</dbReference>
<feature type="transmembrane region" description="Helical" evidence="6">
    <location>
        <begin position="334"/>
        <end position="354"/>
    </location>
</feature>
<dbReference type="KEGG" id="hhg:XM38_034300"/>
<keyword evidence="4 6" id="KW-1133">Transmembrane helix</keyword>
<dbReference type="InterPro" id="IPR005495">
    <property type="entry name" value="LptG/LptF_permease"/>
</dbReference>
<dbReference type="PANTHER" id="PTHR33529:SF6">
    <property type="entry name" value="YJGP_YJGQ FAMILY PERMEASE"/>
    <property type="match status" value="1"/>
</dbReference>
<proteinExistence type="predicted"/>
<dbReference type="RefSeq" id="WP_306441528.1">
    <property type="nucleotide sequence ID" value="NZ_CP021983.2"/>
</dbReference>
<feature type="transmembrane region" description="Helical" evidence="6">
    <location>
        <begin position="122"/>
        <end position="140"/>
    </location>
</feature>
<evidence type="ECO:0000256" key="6">
    <source>
        <dbReference type="SAM" id="Phobius"/>
    </source>
</evidence>
<dbReference type="EMBL" id="CP021983">
    <property type="protein sequence ID" value="ASC72473.1"/>
    <property type="molecule type" value="Genomic_DNA"/>
</dbReference>
<gene>
    <name evidence="7" type="primary">lptF</name>
    <name evidence="7" type="ORF">XM38_034300</name>
</gene>